<dbReference type="VEuPathDB" id="FungiDB:A1O7_02786"/>
<name>W9W2T4_9EURO</name>
<accession>W9W2T4</accession>
<gene>
    <name evidence="1" type="ORF">A1O7_02786</name>
</gene>
<proteinExistence type="predicted"/>
<organism evidence="1 2">
    <name type="scientific">Cladophialophora yegresii CBS 114405</name>
    <dbReference type="NCBI Taxonomy" id="1182544"/>
    <lineage>
        <taxon>Eukaryota</taxon>
        <taxon>Fungi</taxon>
        <taxon>Dikarya</taxon>
        <taxon>Ascomycota</taxon>
        <taxon>Pezizomycotina</taxon>
        <taxon>Eurotiomycetes</taxon>
        <taxon>Chaetothyriomycetidae</taxon>
        <taxon>Chaetothyriales</taxon>
        <taxon>Herpotrichiellaceae</taxon>
        <taxon>Cladophialophora</taxon>
    </lineage>
</organism>
<dbReference type="STRING" id="1182544.W9W2T4"/>
<sequence>MLAPEQDEATQLQSLIQQLTDAAKACDYSPGAKGYIARTNVAGIAKDIVRLMMAPSDMSMHHSVNASPVFTGTNKHPH</sequence>
<dbReference type="AlphaFoldDB" id="W9W2T4"/>
<dbReference type="GeneID" id="19177391"/>
<dbReference type="EMBL" id="AMGW01000002">
    <property type="protein sequence ID" value="EXJ62352.1"/>
    <property type="molecule type" value="Genomic_DNA"/>
</dbReference>
<keyword evidence="2" id="KW-1185">Reference proteome</keyword>
<evidence type="ECO:0000313" key="2">
    <source>
        <dbReference type="Proteomes" id="UP000019473"/>
    </source>
</evidence>
<dbReference type="HOGENOM" id="CLU_2621839_0_0_1"/>
<protein>
    <submittedName>
        <fullName evidence="1">Uncharacterized protein</fullName>
    </submittedName>
</protein>
<evidence type="ECO:0000313" key="1">
    <source>
        <dbReference type="EMBL" id="EXJ62352.1"/>
    </source>
</evidence>
<dbReference type="Proteomes" id="UP000019473">
    <property type="component" value="Unassembled WGS sequence"/>
</dbReference>
<dbReference type="RefSeq" id="XP_007755006.1">
    <property type="nucleotide sequence ID" value="XM_007756816.1"/>
</dbReference>
<reference evidence="1 2" key="1">
    <citation type="submission" date="2013-03" db="EMBL/GenBank/DDBJ databases">
        <title>The Genome Sequence of Cladophialophora yegresii CBS 114405.</title>
        <authorList>
            <consortium name="The Broad Institute Genomics Platform"/>
            <person name="Cuomo C."/>
            <person name="de Hoog S."/>
            <person name="Gorbushina A."/>
            <person name="Walker B."/>
            <person name="Young S.K."/>
            <person name="Zeng Q."/>
            <person name="Gargeya S."/>
            <person name="Fitzgerald M."/>
            <person name="Haas B."/>
            <person name="Abouelleil A."/>
            <person name="Allen A.W."/>
            <person name="Alvarado L."/>
            <person name="Arachchi H.M."/>
            <person name="Berlin A.M."/>
            <person name="Chapman S.B."/>
            <person name="Gainer-Dewar J."/>
            <person name="Goldberg J."/>
            <person name="Griggs A."/>
            <person name="Gujja S."/>
            <person name="Hansen M."/>
            <person name="Howarth C."/>
            <person name="Imamovic A."/>
            <person name="Ireland A."/>
            <person name="Larimer J."/>
            <person name="McCowan C."/>
            <person name="Murphy C."/>
            <person name="Pearson M."/>
            <person name="Poon T.W."/>
            <person name="Priest M."/>
            <person name="Roberts A."/>
            <person name="Saif S."/>
            <person name="Shea T."/>
            <person name="Sisk P."/>
            <person name="Sykes S."/>
            <person name="Wortman J."/>
            <person name="Nusbaum C."/>
            <person name="Birren B."/>
        </authorList>
    </citation>
    <scope>NUCLEOTIDE SEQUENCE [LARGE SCALE GENOMIC DNA]</scope>
    <source>
        <strain evidence="1 2">CBS 114405</strain>
    </source>
</reference>
<comment type="caution">
    <text evidence="1">The sequence shown here is derived from an EMBL/GenBank/DDBJ whole genome shotgun (WGS) entry which is preliminary data.</text>
</comment>